<protein>
    <submittedName>
        <fullName evidence="7">Uncharacterized protein</fullName>
    </submittedName>
</protein>
<keyword evidence="3 6" id="KW-0812">Transmembrane</keyword>
<evidence type="ECO:0000256" key="5">
    <source>
        <dbReference type="ARBA" id="ARBA00023136"/>
    </source>
</evidence>
<evidence type="ECO:0000256" key="1">
    <source>
        <dbReference type="ARBA" id="ARBA00004141"/>
    </source>
</evidence>
<keyword evidence="4 6" id="KW-1133">Transmembrane helix</keyword>
<sequence length="204" mass="22686">MDFLSQLHGIYQISKPIKFLHLPQIEFARPSVPGFLLAAALALYILLAFFFNNFVVIFVVTILLSVLVFWIVKNVSGRTREMELEGPYGLIFVARGNCVQSSRMLVFGVDWYMRMQIIGGICFGANRDMKQLGETEKTGVLGLPHLMAALNLCQLASKRGTRSSGVLRNHEKGTVMLSKQLAIIDSNIAEVIAIAYYTAFNAAH</sequence>
<dbReference type="EMBL" id="JBBPBN010000173">
    <property type="protein sequence ID" value="KAK8973939.1"/>
    <property type="molecule type" value="Genomic_DNA"/>
</dbReference>
<reference evidence="7 8" key="1">
    <citation type="journal article" date="2024" name="G3 (Bethesda)">
        <title>Genome assembly of Hibiscus sabdariffa L. provides insights into metabolisms of medicinal natural products.</title>
        <authorList>
            <person name="Kim T."/>
        </authorList>
    </citation>
    <scope>NUCLEOTIDE SEQUENCE [LARGE SCALE GENOMIC DNA]</scope>
    <source>
        <strain evidence="7">TK-2024</strain>
        <tissue evidence="7">Old leaves</tissue>
    </source>
</reference>
<comment type="similarity">
    <text evidence="2">Belongs to the TVP23 family.</text>
</comment>
<comment type="caution">
    <text evidence="7">The sequence shown here is derived from an EMBL/GenBank/DDBJ whole genome shotgun (WGS) entry which is preliminary data.</text>
</comment>
<dbReference type="InterPro" id="IPR008564">
    <property type="entry name" value="TVP23-like"/>
</dbReference>
<keyword evidence="8" id="KW-1185">Reference proteome</keyword>
<name>A0ABR2NCP3_9ROSI</name>
<evidence type="ECO:0000256" key="6">
    <source>
        <dbReference type="SAM" id="Phobius"/>
    </source>
</evidence>
<feature type="transmembrane region" description="Helical" evidence="6">
    <location>
        <begin position="27"/>
        <end position="47"/>
    </location>
</feature>
<evidence type="ECO:0000256" key="4">
    <source>
        <dbReference type="ARBA" id="ARBA00022989"/>
    </source>
</evidence>
<comment type="subcellular location">
    <subcellularLocation>
        <location evidence="1">Membrane</location>
        <topology evidence="1">Multi-pass membrane protein</topology>
    </subcellularLocation>
</comment>
<feature type="transmembrane region" description="Helical" evidence="6">
    <location>
        <begin position="53"/>
        <end position="72"/>
    </location>
</feature>
<keyword evidence="5 6" id="KW-0472">Membrane</keyword>
<proteinExistence type="inferred from homology"/>
<dbReference type="Pfam" id="PF05832">
    <property type="entry name" value="DUF846"/>
    <property type="match status" value="1"/>
</dbReference>
<evidence type="ECO:0000256" key="3">
    <source>
        <dbReference type="ARBA" id="ARBA00022692"/>
    </source>
</evidence>
<evidence type="ECO:0000256" key="2">
    <source>
        <dbReference type="ARBA" id="ARBA00005467"/>
    </source>
</evidence>
<dbReference type="Proteomes" id="UP001396334">
    <property type="component" value="Unassembled WGS sequence"/>
</dbReference>
<accession>A0ABR2NCP3</accession>
<organism evidence="7 8">
    <name type="scientific">Hibiscus sabdariffa</name>
    <name type="common">roselle</name>
    <dbReference type="NCBI Taxonomy" id="183260"/>
    <lineage>
        <taxon>Eukaryota</taxon>
        <taxon>Viridiplantae</taxon>
        <taxon>Streptophyta</taxon>
        <taxon>Embryophyta</taxon>
        <taxon>Tracheophyta</taxon>
        <taxon>Spermatophyta</taxon>
        <taxon>Magnoliopsida</taxon>
        <taxon>eudicotyledons</taxon>
        <taxon>Gunneridae</taxon>
        <taxon>Pentapetalae</taxon>
        <taxon>rosids</taxon>
        <taxon>malvids</taxon>
        <taxon>Malvales</taxon>
        <taxon>Malvaceae</taxon>
        <taxon>Malvoideae</taxon>
        <taxon>Hibiscus</taxon>
    </lineage>
</organism>
<gene>
    <name evidence="7" type="ORF">V6N11_046899</name>
</gene>
<evidence type="ECO:0000313" key="8">
    <source>
        <dbReference type="Proteomes" id="UP001396334"/>
    </source>
</evidence>
<evidence type="ECO:0000313" key="7">
    <source>
        <dbReference type="EMBL" id="KAK8973939.1"/>
    </source>
</evidence>